<proteinExistence type="predicted"/>
<dbReference type="AlphaFoldDB" id="A0AAW1TLX6"/>
<keyword evidence="3" id="KW-1185">Reference proteome</keyword>
<reference evidence="2 3" key="1">
    <citation type="submission" date="2023-03" db="EMBL/GenBank/DDBJ databases">
        <title>Genome insight into feeding habits of ladybird beetles.</title>
        <authorList>
            <person name="Li H.-S."/>
            <person name="Huang Y.-H."/>
            <person name="Pang H."/>
        </authorList>
    </citation>
    <scope>NUCLEOTIDE SEQUENCE [LARGE SCALE GENOMIC DNA]</scope>
    <source>
        <strain evidence="2">SYSU_2023b</strain>
        <tissue evidence="2">Whole body</tissue>
    </source>
</reference>
<sequence length="137" mass="12971">MNALSLVVLLVAVAAASASILAAPGALIGPSGAIIAGRGAIAAGPLGLGLASPLGLGLANPLGLGLASPLGLGLGGHLGLAAPLGVRVTATNLRVAPAGAPVGVLVPAGNGLEGQWVPEISEKLHDDGSYKPEIYGA</sequence>
<name>A0AAW1TLX6_9CUCU</name>
<protein>
    <submittedName>
        <fullName evidence="2">Uncharacterized protein</fullName>
    </submittedName>
</protein>
<keyword evidence="1" id="KW-0732">Signal</keyword>
<accession>A0AAW1TLX6</accession>
<feature type="signal peptide" evidence="1">
    <location>
        <begin position="1"/>
        <end position="18"/>
    </location>
</feature>
<feature type="chain" id="PRO_5043721635" evidence="1">
    <location>
        <begin position="19"/>
        <end position="137"/>
    </location>
</feature>
<gene>
    <name evidence="2" type="ORF">WA026_017884</name>
</gene>
<dbReference type="Proteomes" id="UP001431783">
    <property type="component" value="Unassembled WGS sequence"/>
</dbReference>
<dbReference type="EMBL" id="JARQZJ010000011">
    <property type="protein sequence ID" value="KAK9872426.1"/>
    <property type="molecule type" value="Genomic_DNA"/>
</dbReference>
<comment type="caution">
    <text evidence="2">The sequence shown here is derived from an EMBL/GenBank/DDBJ whole genome shotgun (WGS) entry which is preliminary data.</text>
</comment>
<evidence type="ECO:0000313" key="2">
    <source>
        <dbReference type="EMBL" id="KAK9872426.1"/>
    </source>
</evidence>
<evidence type="ECO:0000313" key="3">
    <source>
        <dbReference type="Proteomes" id="UP001431783"/>
    </source>
</evidence>
<evidence type="ECO:0000256" key="1">
    <source>
        <dbReference type="SAM" id="SignalP"/>
    </source>
</evidence>
<organism evidence="2 3">
    <name type="scientific">Henosepilachna vigintioctopunctata</name>
    <dbReference type="NCBI Taxonomy" id="420089"/>
    <lineage>
        <taxon>Eukaryota</taxon>
        <taxon>Metazoa</taxon>
        <taxon>Ecdysozoa</taxon>
        <taxon>Arthropoda</taxon>
        <taxon>Hexapoda</taxon>
        <taxon>Insecta</taxon>
        <taxon>Pterygota</taxon>
        <taxon>Neoptera</taxon>
        <taxon>Endopterygota</taxon>
        <taxon>Coleoptera</taxon>
        <taxon>Polyphaga</taxon>
        <taxon>Cucujiformia</taxon>
        <taxon>Coccinelloidea</taxon>
        <taxon>Coccinellidae</taxon>
        <taxon>Epilachninae</taxon>
        <taxon>Epilachnini</taxon>
        <taxon>Henosepilachna</taxon>
    </lineage>
</organism>